<dbReference type="Pfam" id="PF13581">
    <property type="entry name" value="HATPase_c_2"/>
    <property type="match status" value="1"/>
</dbReference>
<evidence type="ECO:0000259" key="2">
    <source>
        <dbReference type="Pfam" id="PF13581"/>
    </source>
</evidence>
<dbReference type="InterPro" id="IPR050267">
    <property type="entry name" value="Anti-sigma-factor_SerPK"/>
</dbReference>
<proteinExistence type="predicted"/>
<dbReference type="InterPro" id="IPR036890">
    <property type="entry name" value="HATPase_C_sf"/>
</dbReference>
<dbReference type="SUPFAM" id="SSF55874">
    <property type="entry name" value="ATPase domain of HSP90 chaperone/DNA topoisomerase II/histidine kinase"/>
    <property type="match status" value="1"/>
</dbReference>
<name>A0A1Y5S1I6_9RHOB</name>
<keyword evidence="3" id="KW-0418">Kinase</keyword>
<keyword evidence="1" id="KW-0723">Serine/threonine-protein kinase</keyword>
<evidence type="ECO:0000313" key="4">
    <source>
        <dbReference type="Proteomes" id="UP000193827"/>
    </source>
</evidence>
<feature type="domain" description="Histidine kinase/HSP90-like ATPase" evidence="2">
    <location>
        <begin position="20"/>
        <end position="142"/>
    </location>
</feature>
<dbReference type="Proteomes" id="UP000193827">
    <property type="component" value="Unassembled WGS sequence"/>
</dbReference>
<reference evidence="3 4" key="1">
    <citation type="submission" date="2017-03" db="EMBL/GenBank/DDBJ databases">
        <authorList>
            <person name="Afonso C.L."/>
            <person name="Miller P.J."/>
            <person name="Scott M.A."/>
            <person name="Spackman E."/>
            <person name="Goraichik I."/>
            <person name="Dimitrov K.M."/>
            <person name="Suarez D.L."/>
            <person name="Swayne D.E."/>
        </authorList>
    </citation>
    <scope>NUCLEOTIDE SEQUENCE [LARGE SCALE GENOMIC DNA]</scope>
    <source>
        <strain evidence="3 4">CECT 8287</strain>
    </source>
</reference>
<organism evidence="3 4">
    <name type="scientific">Roseovarius litorisediminis</name>
    <dbReference type="NCBI Taxonomy" id="1312363"/>
    <lineage>
        <taxon>Bacteria</taxon>
        <taxon>Pseudomonadati</taxon>
        <taxon>Pseudomonadota</taxon>
        <taxon>Alphaproteobacteria</taxon>
        <taxon>Rhodobacterales</taxon>
        <taxon>Roseobacteraceae</taxon>
        <taxon>Roseovarius</taxon>
    </lineage>
</organism>
<accession>A0A1Y5S1I6</accession>
<dbReference type="CDD" id="cd16936">
    <property type="entry name" value="HATPase_RsbW-like"/>
    <property type="match status" value="1"/>
</dbReference>
<keyword evidence="3" id="KW-0808">Transferase</keyword>
<dbReference type="EMBL" id="FWFL01000003">
    <property type="protein sequence ID" value="SLN29094.1"/>
    <property type="molecule type" value="Genomic_DNA"/>
</dbReference>
<evidence type="ECO:0000256" key="1">
    <source>
        <dbReference type="ARBA" id="ARBA00022527"/>
    </source>
</evidence>
<protein>
    <submittedName>
        <fullName evidence="3">Serine/threonine-protein kinase BtrW</fullName>
        <ecNumber evidence="3">2.7.11.1</ecNumber>
    </submittedName>
</protein>
<dbReference type="RefSeq" id="WP_085891602.1">
    <property type="nucleotide sequence ID" value="NZ_FWFL01000003.1"/>
</dbReference>
<dbReference type="Gene3D" id="3.30.565.10">
    <property type="entry name" value="Histidine kinase-like ATPase, C-terminal domain"/>
    <property type="match status" value="1"/>
</dbReference>
<dbReference type="AlphaFoldDB" id="A0A1Y5S1I6"/>
<dbReference type="PANTHER" id="PTHR35526:SF3">
    <property type="entry name" value="ANTI-SIGMA-F FACTOR RSBW"/>
    <property type="match status" value="1"/>
</dbReference>
<dbReference type="EC" id="2.7.11.1" evidence="3"/>
<evidence type="ECO:0000313" key="3">
    <source>
        <dbReference type="EMBL" id="SLN29094.1"/>
    </source>
</evidence>
<dbReference type="GO" id="GO:0004674">
    <property type="term" value="F:protein serine/threonine kinase activity"/>
    <property type="evidence" value="ECO:0007669"/>
    <property type="project" value="UniProtKB-KW"/>
</dbReference>
<dbReference type="PANTHER" id="PTHR35526">
    <property type="entry name" value="ANTI-SIGMA-F FACTOR RSBW-RELATED"/>
    <property type="match status" value="1"/>
</dbReference>
<dbReference type="InterPro" id="IPR003594">
    <property type="entry name" value="HATPase_dom"/>
</dbReference>
<gene>
    <name evidence="3" type="primary">btrW</name>
    <name evidence="3" type="ORF">PEL8287_01339</name>
</gene>
<dbReference type="OrthoDB" id="9792240at2"/>
<sequence length="153" mass="16891">MKIDEPKKGFSISVTGSMAGVREALTQIRNQLSDLGISENTCGTVELVLAEAMNNIAEHAYEPESPGQLHICARVSPSFLRFDLQDFGKPLPDQGLALGKLPDHNVPVHDLPEGGFGWFLIRTLAASVKYRRENEKNQLTLSFPRKNMGKCNL</sequence>
<keyword evidence="4" id="KW-1185">Reference proteome</keyword>